<evidence type="ECO:0000313" key="2">
    <source>
        <dbReference type="Proteomes" id="UP000238924"/>
    </source>
</evidence>
<dbReference type="Proteomes" id="UP000238924">
    <property type="component" value="Unassembled WGS sequence"/>
</dbReference>
<dbReference type="InterPro" id="IPR029063">
    <property type="entry name" value="SAM-dependent_MTases_sf"/>
</dbReference>
<keyword evidence="2" id="KW-1185">Reference proteome</keyword>
<gene>
    <name evidence="1" type="ORF">DJ52_02050</name>
</gene>
<dbReference type="SUPFAM" id="SSF53335">
    <property type="entry name" value="S-adenosyl-L-methionine-dependent methyltransferases"/>
    <property type="match status" value="1"/>
</dbReference>
<accession>A0ABX5B8B9</accession>
<organism evidence="1 2">
    <name type="scientific">Brachyspira murdochii</name>
    <dbReference type="NCBI Taxonomy" id="84378"/>
    <lineage>
        <taxon>Bacteria</taxon>
        <taxon>Pseudomonadati</taxon>
        <taxon>Spirochaetota</taxon>
        <taxon>Spirochaetia</taxon>
        <taxon>Brachyspirales</taxon>
        <taxon>Brachyspiraceae</taxon>
        <taxon>Brachyspira</taxon>
    </lineage>
</organism>
<evidence type="ECO:0000313" key="1">
    <source>
        <dbReference type="EMBL" id="PPS22911.1"/>
    </source>
</evidence>
<reference evidence="1 2" key="1">
    <citation type="submission" date="2014-04" db="EMBL/GenBank/DDBJ databases">
        <title>Whole genome sequence of 'Brachyspira hampsonii' D13-03603F2.</title>
        <authorList>
            <person name="Patterson A.H."/>
            <person name="Chaban B."/>
            <person name="Fernando C."/>
            <person name="Harding J.C."/>
            <person name="Hill J.E."/>
        </authorList>
    </citation>
    <scope>NUCLEOTIDE SEQUENCE [LARGE SCALE GENOMIC DNA]</scope>
    <source>
        <strain evidence="1 2">D13-03603F2</strain>
    </source>
</reference>
<dbReference type="EMBL" id="JJMJ01000031">
    <property type="protein sequence ID" value="PPS22911.1"/>
    <property type="molecule type" value="Genomic_DNA"/>
</dbReference>
<dbReference type="RefSeq" id="WP_104617950.1">
    <property type="nucleotide sequence ID" value="NZ_JAWLPZ010000008.1"/>
</dbReference>
<comment type="caution">
    <text evidence="1">The sequence shown here is derived from an EMBL/GenBank/DDBJ whole genome shotgun (WGS) entry which is preliminary data.</text>
</comment>
<protein>
    <submittedName>
        <fullName evidence="1">Uncharacterized protein</fullName>
    </submittedName>
</protein>
<name>A0ABX5B8B9_9SPIR</name>
<sequence length="147" mass="17365">MKDFDIDSQIFKDIDDLTIKIVISIAVLNTKLAESDIERISKWTIIKLIALRFMEDKKILITELKDIKENDNINKIFENAYKYTGSSIFNKDNDINFKIHLDVVKTVINKLYEYDFQYFPYDFLGTLYEIFLSKSFENIAKKAIKLN</sequence>
<proteinExistence type="predicted"/>